<proteinExistence type="predicted"/>
<dbReference type="OrthoDB" id="2432117at2759"/>
<dbReference type="AlphaFoldDB" id="A0A9N9GAP1"/>
<name>A0A9N9GAP1_9GLOM</name>
<dbReference type="PANTHER" id="PTHR33266">
    <property type="entry name" value="CHROMOSOME 15, WHOLE GENOME SHOTGUN SEQUENCE"/>
    <property type="match status" value="1"/>
</dbReference>
<sequence>MDREYTKFAFHYAKDYPEKTEDDAYAAYMASKQESTDAAFTKKVLHLAFQTEFQDIVQSSGYGKTRAIIQLATAQPLIYVCLHQVDSIGYPPMTPKSSEMLSDIEKAESIDDAKEIASQWLELIIWVFCDITETDKIAIFLDESFRLLENKKGGEKLAFHAIHRVLHMLSDYAYGILTDTNSSAANLAPWQEKIHQHEITNFASIHHSYTLQQWIAYSSLWVAKSHSNEYDNFCNIINLAKFKLLGGVATWHKLEKAEKRAAAVPVIASTAVLYVSPVSSIAVELVRTHMAILIAVDDSCKFLVITYPSEPLLSEAAFGLMSVESA</sequence>
<dbReference type="EMBL" id="CAJVPI010001077">
    <property type="protein sequence ID" value="CAG8593113.1"/>
    <property type="molecule type" value="Genomic_DNA"/>
</dbReference>
<comment type="caution">
    <text evidence="1">The sequence shown here is derived from an EMBL/GenBank/DDBJ whole genome shotgun (WGS) entry which is preliminary data.</text>
</comment>
<reference evidence="1" key="1">
    <citation type="submission" date="2021-06" db="EMBL/GenBank/DDBJ databases">
        <authorList>
            <person name="Kallberg Y."/>
            <person name="Tangrot J."/>
            <person name="Rosling A."/>
        </authorList>
    </citation>
    <scope>NUCLEOTIDE SEQUENCE</scope>
    <source>
        <strain evidence="1">BR232B</strain>
    </source>
</reference>
<keyword evidence="2" id="KW-1185">Reference proteome</keyword>
<organism evidence="1 2">
    <name type="scientific">Paraglomus brasilianum</name>
    <dbReference type="NCBI Taxonomy" id="144538"/>
    <lineage>
        <taxon>Eukaryota</taxon>
        <taxon>Fungi</taxon>
        <taxon>Fungi incertae sedis</taxon>
        <taxon>Mucoromycota</taxon>
        <taxon>Glomeromycotina</taxon>
        <taxon>Glomeromycetes</taxon>
        <taxon>Paraglomerales</taxon>
        <taxon>Paraglomeraceae</taxon>
        <taxon>Paraglomus</taxon>
    </lineage>
</organism>
<dbReference type="Proteomes" id="UP000789739">
    <property type="component" value="Unassembled WGS sequence"/>
</dbReference>
<evidence type="ECO:0000313" key="1">
    <source>
        <dbReference type="EMBL" id="CAG8593113.1"/>
    </source>
</evidence>
<accession>A0A9N9GAP1</accession>
<evidence type="ECO:0000313" key="2">
    <source>
        <dbReference type="Proteomes" id="UP000789739"/>
    </source>
</evidence>
<dbReference type="PANTHER" id="PTHR33266:SF1">
    <property type="entry name" value="F-BOX DOMAIN-CONTAINING PROTEIN"/>
    <property type="match status" value="1"/>
</dbReference>
<protein>
    <submittedName>
        <fullName evidence="1">11463_t:CDS:1</fullName>
    </submittedName>
</protein>
<gene>
    <name evidence="1" type="ORF">PBRASI_LOCUS7230</name>
</gene>